<feature type="region of interest" description="Disordered" evidence="1">
    <location>
        <begin position="113"/>
        <end position="132"/>
    </location>
</feature>
<dbReference type="AlphaFoldDB" id="A0A382CP98"/>
<evidence type="ECO:0000313" key="2">
    <source>
        <dbReference type="EMBL" id="SVB27612.1"/>
    </source>
</evidence>
<organism evidence="2">
    <name type="scientific">marine metagenome</name>
    <dbReference type="NCBI Taxonomy" id="408172"/>
    <lineage>
        <taxon>unclassified sequences</taxon>
        <taxon>metagenomes</taxon>
        <taxon>ecological metagenomes</taxon>
    </lineage>
</organism>
<dbReference type="InterPro" id="IPR019734">
    <property type="entry name" value="TPR_rpt"/>
</dbReference>
<dbReference type="PROSITE" id="PS50005">
    <property type="entry name" value="TPR"/>
    <property type="match status" value="1"/>
</dbReference>
<reference evidence="2" key="1">
    <citation type="submission" date="2018-05" db="EMBL/GenBank/DDBJ databases">
        <authorList>
            <person name="Lanie J.A."/>
            <person name="Ng W.-L."/>
            <person name="Kazmierczak K.M."/>
            <person name="Andrzejewski T.M."/>
            <person name="Davidsen T.M."/>
            <person name="Wayne K.J."/>
            <person name="Tettelin H."/>
            <person name="Glass J.I."/>
            <person name="Rusch D."/>
            <person name="Podicherti R."/>
            <person name="Tsui H.-C.T."/>
            <person name="Winkler M.E."/>
        </authorList>
    </citation>
    <scope>NUCLEOTIDE SEQUENCE</scope>
</reference>
<dbReference type="SUPFAM" id="SSF48452">
    <property type="entry name" value="TPR-like"/>
    <property type="match status" value="1"/>
</dbReference>
<dbReference type="EMBL" id="UINC01035349">
    <property type="protein sequence ID" value="SVB27612.1"/>
    <property type="molecule type" value="Genomic_DNA"/>
</dbReference>
<sequence>MSFKRIKLIFLILALLFFSSCAQTHYSWSGYDQALYDHYKSPGEREQYIETLRIIILSAEESGKIPPGLYAEYGYTFYEVGNYQQAIQYFQREADLWPESRYFMNKMIRNANTQGKRANENTSTSKQKIGED</sequence>
<name>A0A382CP98_9ZZZZ</name>
<proteinExistence type="predicted"/>
<gene>
    <name evidence="2" type="ORF">METZ01_LOCUS180466</name>
</gene>
<protein>
    <submittedName>
        <fullName evidence="2">Uncharacterized protein</fullName>
    </submittedName>
</protein>
<dbReference type="PROSITE" id="PS51257">
    <property type="entry name" value="PROKAR_LIPOPROTEIN"/>
    <property type="match status" value="1"/>
</dbReference>
<dbReference type="InterPro" id="IPR011990">
    <property type="entry name" value="TPR-like_helical_dom_sf"/>
</dbReference>
<dbReference type="Pfam" id="PF16068">
    <property type="entry name" value="DUF4810"/>
    <property type="match status" value="1"/>
</dbReference>
<accession>A0A382CP98</accession>
<evidence type="ECO:0000256" key="1">
    <source>
        <dbReference type="SAM" id="MobiDB-lite"/>
    </source>
</evidence>
<dbReference type="InterPro" id="IPR014508">
    <property type="entry name" value="UCP020555_TPR-like"/>
</dbReference>